<proteinExistence type="predicted"/>
<dbReference type="InterPro" id="IPR025508">
    <property type="entry name" value="DUF4395"/>
</dbReference>
<dbReference type="EMBL" id="BJNQ01000028">
    <property type="protein sequence ID" value="GEC76846.1"/>
    <property type="molecule type" value="Genomic_DNA"/>
</dbReference>
<dbReference type="RefSeq" id="WP_141387995.1">
    <property type="nucleotide sequence ID" value="NZ_BJNQ01000028.1"/>
</dbReference>
<feature type="transmembrane region" description="Helical" evidence="1">
    <location>
        <begin position="73"/>
        <end position="90"/>
    </location>
</feature>
<comment type="caution">
    <text evidence="3">The sequence shown here is derived from an EMBL/GenBank/DDBJ whole genome shotgun (WGS) entry which is preliminary data.</text>
</comment>
<dbReference type="Proteomes" id="UP000317410">
    <property type="component" value="Unassembled WGS sequence"/>
</dbReference>
<gene>
    <name evidence="3" type="ORF">MLI01_29910</name>
</gene>
<sequence length="189" mass="19848">MSIPAGIDPRGPRFAAAITAVLLLLATFLALIGISTARDGTGWFAYQPVADATFTPSGWAIASVSLAQRALDPGFFLALVIALLFLWGLVSPRTAPWGALFRSVVRPRLTPPTELEDPRPPRFSQGVGLVVVGIGLVLHLLGVAWALPIATAAAFLAAFLNAAFAFCLGCQLYLLLQRAGLIGREAPAS</sequence>
<evidence type="ECO:0000259" key="2">
    <source>
        <dbReference type="Pfam" id="PF14340"/>
    </source>
</evidence>
<keyword evidence="1" id="KW-0812">Transmembrane</keyword>
<reference evidence="3 4" key="1">
    <citation type="submission" date="2019-06" db="EMBL/GenBank/DDBJ databases">
        <title>Whole genome shotgun sequence of Microbacterium liquefaciens NBRC 15037.</title>
        <authorList>
            <person name="Hosoyama A."/>
            <person name="Uohara A."/>
            <person name="Ohji S."/>
            <person name="Ichikawa N."/>
        </authorList>
    </citation>
    <scope>NUCLEOTIDE SEQUENCE [LARGE SCALE GENOMIC DNA]</scope>
    <source>
        <strain evidence="3 4">NBRC 15037</strain>
    </source>
</reference>
<organism evidence="3 4">
    <name type="scientific">Microbacterium maritypicum</name>
    <name type="common">Microbacterium liquefaciens</name>
    <dbReference type="NCBI Taxonomy" id="33918"/>
    <lineage>
        <taxon>Bacteria</taxon>
        <taxon>Bacillati</taxon>
        <taxon>Actinomycetota</taxon>
        <taxon>Actinomycetes</taxon>
        <taxon>Micrococcales</taxon>
        <taxon>Microbacteriaceae</taxon>
        <taxon>Microbacterium</taxon>
    </lineage>
</organism>
<keyword evidence="1" id="KW-1133">Transmembrane helix</keyword>
<protein>
    <recommendedName>
        <fullName evidence="2">DUF4395 domain-containing protein</fullName>
    </recommendedName>
</protein>
<name>A0A4Y4B962_MICMQ</name>
<feature type="transmembrane region" description="Helical" evidence="1">
    <location>
        <begin position="153"/>
        <end position="176"/>
    </location>
</feature>
<evidence type="ECO:0000256" key="1">
    <source>
        <dbReference type="SAM" id="Phobius"/>
    </source>
</evidence>
<feature type="transmembrane region" description="Helical" evidence="1">
    <location>
        <begin position="127"/>
        <end position="147"/>
    </location>
</feature>
<dbReference type="Pfam" id="PF14340">
    <property type="entry name" value="DUF4395"/>
    <property type="match status" value="1"/>
</dbReference>
<accession>A0A4Y4B962</accession>
<keyword evidence="1" id="KW-0472">Membrane</keyword>
<evidence type="ECO:0000313" key="3">
    <source>
        <dbReference type="EMBL" id="GEC76846.1"/>
    </source>
</evidence>
<evidence type="ECO:0000313" key="4">
    <source>
        <dbReference type="Proteomes" id="UP000317410"/>
    </source>
</evidence>
<dbReference type="AlphaFoldDB" id="A0A4Y4B962"/>
<feature type="domain" description="DUF4395" evidence="2">
    <location>
        <begin position="7"/>
        <end position="178"/>
    </location>
</feature>